<name>A0AAV7I8C7_COTGL</name>
<organism evidence="1 2">
    <name type="scientific">Cotesia glomerata</name>
    <name type="common">Lepidopteran parasitic wasp</name>
    <name type="synonym">Apanteles glomeratus</name>
    <dbReference type="NCBI Taxonomy" id="32391"/>
    <lineage>
        <taxon>Eukaryota</taxon>
        <taxon>Metazoa</taxon>
        <taxon>Ecdysozoa</taxon>
        <taxon>Arthropoda</taxon>
        <taxon>Hexapoda</taxon>
        <taxon>Insecta</taxon>
        <taxon>Pterygota</taxon>
        <taxon>Neoptera</taxon>
        <taxon>Endopterygota</taxon>
        <taxon>Hymenoptera</taxon>
        <taxon>Apocrita</taxon>
        <taxon>Ichneumonoidea</taxon>
        <taxon>Braconidae</taxon>
        <taxon>Microgastrinae</taxon>
        <taxon>Cotesia</taxon>
    </lineage>
</organism>
<sequence length="170" mass="19598">TPNPLLRLELGLSKLSLVAYKLILKFLIKILELDDHLLKKCFTRQLKLVNDLRGLIGDTKYNWAASLKETWKGILKLALKYTEQKIKLEDLEAYEKSSAYLFKIHRTIEEHIAFHLTPKPYNPIKALTDSTLPGQDTPQILDIKSTRTVKDLFNYMQCAIAKRAKSLESK</sequence>
<reference evidence="1 2" key="1">
    <citation type="journal article" date="2021" name="J. Hered.">
        <title>A chromosome-level genome assembly of the parasitoid wasp, Cotesia glomerata (Hymenoptera: Braconidae).</title>
        <authorList>
            <person name="Pinto B.J."/>
            <person name="Weis J.J."/>
            <person name="Gamble T."/>
            <person name="Ode P.J."/>
            <person name="Paul R."/>
            <person name="Zaspel J.M."/>
        </authorList>
    </citation>
    <scope>NUCLEOTIDE SEQUENCE [LARGE SCALE GENOMIC DNA]</scope>
    <source>
        <strain evidence="1">CgM1</strain>
    </source>
</reference>
<dbReference type="AlphaFoldDB" id="A0AAV7I8C7"/>
<feature type="non-terminal residue" evidence="1">
    <location>
        <position position="1"/>
    </location>
</feature>
<evidence type="ECO:0000313" key="2">
    <source>
        <dbReference type="Proteomes" id="UP000826195"/>
    </source>
</evidence>
<accession>A0AAV7I8C7</accession>
<protein>
    <submittedName>
        <fullName evidence="1">Uncharacterized protein</fullName>
    </submittedName>
</protein>
<dbReference type="Proteomes" id="UP000826195">
    <property type="component" value="Unassembled WGS sequence"/>
</dbReference>
<proteinExistence type="predicted"/>
<keyword evidence="2" id="KW-1185">Reference proteome</keyword>
<dbReference type="EMBL" id="JAHXZJ010001972">
    <property type="protein sequence ID" value="KAH0548233.1"/>
    <property type="molecule type" value="Genomic_DNA"/>
</dbReference>
<gene>
    <name evidence="1" type="ORF">KQX54_000304</name>
</gene>
<comment type="caution">
    <text evidence="1">The sequence shown here is derived from an EMBL/GenBank/DDBJ whole genome shotgun (WGS) entry which is preliminary data.</text>
</comment>
<evidence type="ECO:0000313" key="1">
    <source>
        <dbReference type="EMBL" id="KAH0548233.1"/>
    </source>
</evidence>